<dbReference type="Proteomes" id="UP001223547">
    <property type="component" value="Unassembled WGS sequence"/>
</dbReference>
<name>A0ABT7HD78_9GAMM</name>
<feature type="chain" id="PRO_5046863206" evidence="1">
    <location>
        <begin position="24"/>
        <end position="248"/>
    </location>
</feature>
<accession>A0ABT7HD78</accession>
<protein>
    <submittedName>
        <fullName evidence="2">Uncharacterized protein</fullName>
    </submittedName>
</protein>
<keyword evidence="3" id="KW-1185">Reference proteome</keyword>
<evidence type="ECO:0000256" key="1">
    <source>
        <dbReference type="SAM" id="SignalP"/>
    </source>
</evidence>
<evidence type="ECO:0000313" key="3">
    <source>
        <dbReference type="Proteomes" id="UP001223547"/>
    </source>
</evidence>
<keyword evidence="1" id="KW-0732">Signal</keyword>
<reference evidence="2 3" key="1">
    <citation type="submission" date="2023-05" db="EMBL/GenBank/DDBJ databases">
        <title>Marinobacter albus sp. nov., a marine bacterium isolated from sand in a coastal intertidal zone of huludao.</title>
        <authorList>
            <person name="Deng T."/>
        </authorList>
    </citation>
    <scope>NUCLEOTIDE SEQUENCE [LARGE SCALE GENOMIC DNA]</scope>
    <source>
        <strain evidence="2 3">M216</strain>
    </source>
</reference>
<dbReference type="EMBL" id="JASSQD010000001">
    <property type="protein sequence ID" value="MDK9557810.1"/>
    <property type="molecule type" value="Genomic_DNA"/>
</dbReference>
<organism evidence="2 3">
    <name type="scientific">Marinobacter albus</name>
    <dbReference type="NCBI Taxonomy" id="3030833"/>
    <lineage>
        <taxon>Bacteria</taxon>
        <taxon>Pseudomonadati</taxon>
        <taxon>Pseudomonadota</taxon>
        <taxon>Gammaproteobacteria</taxon>
        <taxon>Pseudomonadales</taxon>
        <taxon>Marinobacteraceae</taxon>
        <taxon>Marinobacter</taxon>
    </lineage>
</organism>
<gene>
    <name evidence="2" type="ORF">QQF73_09265</name>
</gene>
<evidence type="ECO:0000313" key="2">
    <source>
        <dbReference type="EMBL" id="MDK9557810.1"/>
    </source>
</evidence>
<dbReference type="RefSeq" id="WP_285367993.1">
    <property type="nucleotide sequence ID" value="NZ_JASSQD010000001.1"/>
</dbReference>
<feature type="signal peptide" evidence="1">
    <location>
        <begin position="1"/>
        <end position="23"/>
    </location>
</feature>
<comment type="caution">
    <text evidence="2">The sequence shown here is derived from an EMBL/GenBank/DDBJ whole genome shotgun (WGS) entry which is preliminary data.</text>
</comment>
<proteinExistence type="predicted"/>
<sequence length="248" mass="27803">MTRQRAGLIITAACCLAAPAAFAAQMSFTGTARTYAGETLYLEQHAVAGTCESGVFQPQEHSIAYQRPDRDHAFASKDLNYSDSVLRPAVDFRQPEFDESLSIEYPEPNTLVINWQMPAGESRTFDVPFSEKVVVDAGFDNFVRRNWRAVLNGESVEFRFLGPTRGEHYEFVLESTESSKVTADHVVQIRPTGMVLRFLVDPIILGYNARGALTDYYGLTNIRKNNDANYTAHIQYSVSNWPDCELTP</sequence>